<gene>
    <name evidence="2" type="ORF">AMORRO_LOCUS16277</name>
</gene>
<evidence type="ECO:0000256" key="1">
    <source>
        <dbReference type="SAM" id="MobiDB-lite"/>
    </source>
</evidence>
<feature type="compositionally biased region" description="Basic and acidic residues" evidence="1">
    <location>
        <begin position="7"/>
        <end position="32"/>
    </location>
</feature>
<keyword evidence="3" id="KW-1185">Reference proteome</keyword>
<feature type="non-terminal residue" evidence="2">
    <location>
        <position position="1"/>
    </location>
</feature>
<organism evidence="2 3">
    <name type="scientific">Acaulospora morrowiae</name>
    <dbReference type="NCBI Taxonomy" id="94023"/>
    <lineage>
        <taxon>Eukaryota</taxon>
        <taxon>Fungi</taxon>
        <taxon>Fungi incertae sedis</taxon>
        <taxon>Mucoromycota</taxon>
        <taxon>Glomeromycotina</taxon>
        <taxon>Glomeromycetes</taxon>
        <taxon>Diversisporales</taxon>
        <taxon>Acaulosporaceae</taxon>
        <taxon>Acaulospora</taxon>
    </lineage>
</organism>
<feature type="region of interest" description="Disordered" evidence="1">
    <location>
        <begin position="1"/>
        <end position="45"/>
    </location>
</feature>
<protein>
    <submittedName>
        <fullName evidence="2">14031_t:CDS:1</fullName>
    </submittedName>
</protein>
<name>A0A9N9J7U5_9GLOM</name>
<sequence>MKPSTHTAKERDQNFERYRHQKASRKEQEPDRSKKRGCIPPIVGE</sequence>
<evidence type="ECO:0000313" key="3">
    <source>
        <dbReference type="Proteomes" id="UP000789342"/>
    </source>
</evidence>
<dbReference type="Proteomes" id="UP000789342">
    <property type="component" value="Unassembled WGS sequence"/>
</dbReference>
<proteinExistence type="predicted"/>
<dbReference type="EMBL" id="CAJVPV010043649">
    <property type="protein sequence ID" value="CAG8766102.1"/>
    <property type="molecule type" value="Genomic_DNA"/>
</dbReference>
<evidence type="ECO:0000313" key="2">
    <source>
        <dbReference type="EMBL" id="CAG8766102.1"/>
    </source>
</evidence>
<dbReference type="AlphaFoldDB" id="A0A9N9J7U5"/>
<comment type="caution">
    <text evidence="2">The sequence shown here is derived from an EMBL/GenBank/DDBJ whole genome shotgun (WGS) entry which is preliminary data.</text>
</comment>
<accession>A0A9N9J7U5</accession>
<reference evidence="2" key="1">
    <citation type="submission" date="2021-06" db="EMBL/GenBank/DDBJ databases">
        <authorList>
            <person name="Kallberg Y."/>
            <person name="Tangrot J."/>
            <person name="Rosling A."/>
        </authorList>
    </citation>
    <scope>NUCLEOTIDE SEQUENCE</scope>
    <source>
        <strain evidence="2">CL551</strain>
    </source>
</reference>